<name>A0A848LAW8_9BACT</name>
<gene>
    <name evidence="1" type="ORF">HG543_12345</name>
</gene>
<keyword evidence="2" id="KW-1185">Reference proteome</keyword>
<reference evidence="1 2" key="1">
    <citation type="submission" date="2020-04" db="EMBL/GenBank/DDBJ databases">
        <title>Draft genome of Pyxidicoccus fallax type strain.</title>
        <authorList>
            <person name="Whitworth D.E."/>
        </authorList>
    </citation>
    <scope>NUCLEOTIDE SEQUENCE [LARGE SCALE GENOMIC DNA]</scope>
    <source>
        <strain evidence="1 2">DSM 14698</strain>
    </source>
</reference>
<dbReference type="Proteomes" id="UP000518300">
    <property type="component" value="Unassembled WGS sequence"/>
</dbReference>
<sequence length="144" mass="16306">MDTYSLELATGRIIHLRALDQSHVYEGLLEGAPTKKMNQGILGRLLEEARNLKAGEPYLVTPRETPIEMSERLRPYPFGEPAALPPIACVGRFRSFQPARDKNCDASELVVVWLQDSFAFPIAPGVEEHLKALDWERLAHDFEY</sequence>
<protein>
    <submittedName>
        <fullName evidence="1">Uncharacterized protein</fullName>
    </submittedName>
</protein>
<evidence type="ECO:0000313" key="1">
    <source>
        <dbReference type="EMBL" id="NMO15636.1"/>
    </source>
</evidence>
<proteinExistence type="predicted"/>
<comment type="caution">
    <text evidence="1">The sequence shown here is derived from an EMBL/GenBank/DDBJ whole genome shotgun (WGS) entry which is preliminary data.</text>
</comment>
<organism evidence="1 2">
    <name type="scientific">Pyxidicoccus fallax</name>
    <dbReference type="NCBI Taxonomy" id="394095"/>
    <lineage>
        <taxon>Bacteria</taxon>
        <taxon>Pseudomonadati</taxon>
        <taxon>Myxococcota</taxon>
        <taxon>Myxococcia</taxon>
        <taxon>Myxococcales</taxon>
        <taxon>Cystobacterineae</taxon>
        <taxon>Myxococcaceae</taxon>
        <taxon>Pyxidicoccus</taxon>
    </lineage>
</organism>
<dbReference type="RefSeq" id="WP_169344925.1">
    <property type="nucleotide sequence ID" value="NZ_JABBJJ010000043.1"/>
</dbReference>
<evidence type="ECO:0000313" key="2">
    <source>
        <dbReference type="Proteomes" id="UP000518300"/>
    </source>
</evidence>
<dbReference type="EMBL" id="JABBJJ010000043">
    <property type="protein sequence ID" value="NMO15636.1"/>
    <property type="molecule type" value="Genomic_DNA"/>
</dbReference>
<accession>A0A848LAW8</accession>
<dbReference type="AlphaFoldDB" id="A0A848LAW8"/>